<dbReference type="AlphaFoldDB" id="A0A0G4K8W3"/>
<protein>
    <recommendedName>
        <fullName evidence="8">Rhamnulokinase</fullName>
        <ecNumber evidence="8">2.7.1.5</ecNumber>
    </recommendedName>
</protein>
<evidence type="ECO:0000256" key="1">
    <source>
        <dbReference type="ARBA" id="ARBA00009156"/>
    </source>
</evidence>
<dbReference type="GO" id="GO:0006071">
    <property type="term" value="P:glycerol metabolic process"/>
    <property type="evidence" value="ECO:0007669"/>
    <property type="project" value="TreeGrafter"/>
</dbReference>
<keyword evidence="2 11" id="KW-0808">Transferase</keyword>
<name>A0A0G4K8W3_9SPIR</name>
<dbReference type="CDD" id="cd07771">
    <property type="entry name" value="ASKHA_NBD_FGGY_RhaB-like"/>
    <property type="match status" value="1"/>
</dbReference>
<dbReference type="GO" id="GO:0004370">
    <property type="term" value="F:glycerol kinase activity"/>
    <property type="evidence" value="ECO:0007669"/>
    <property type="project" value="TreeGrafter"/>
</dbReference>
<evidence type="ECO:0000256" key="8">
    <source>
        <dbReference type="NCBIfam" id="TIGR02627"/>
    </source>
</evidence>
<dbReference type="SUPFAM" id="SSF53067">
    <property type="entry name" value="Actin-like ATPase domain"/>
    <property type="match status" value="2"/>
</dbReference>
<dbReference type="InterPro" id="IPR018485">
    <property type="entry name" value="FGGY_C"/>
</dbReference>
<evidence type="ECO:0000259" key="9">
    <source>
        <dbReference type="Pfam" id="PF00370"/>
    </source>
</evidence>
<feature type="domain" description="Carbohydrate kinase FGGY C-terminal" evidence="10">
    <location>
        <begin position="254"/>
        <end position="440"/>
    </location>
</feature>
<dbReference type="Pfam" id="PF00370">
    <property type="entry name" value="FGGY_N"/>
    <property type="match status" value="1"/>
</dbReference>
<feature type="domain" description="Carbohydrate kinase FGGY N-terminal" evidence="9">
    <location>
        <begin position="5"/>
        <end position="244"/>
    </location>
</feature>
<dbReference type="Pfam" id="PF02782">
    <property type="entry name" value="FGGY_C"/>
    <property type="match status" value="1"/>
</dbReference>
<dbReference type="PANTHER" id="PTHR10196:SF93">
    <property type="entry name" value="L-RHAMNULOKINASE"/>
    <property type="match status" value="1"/>
</dbReference>
<proteinExistence type="inferred from homology"/>
<evidence type="ECO:0000256" key="7">
    <source>
        <dbReference type="ARBA" id="ARBA00023308"/>
    </source>
</evidence>
<dbReference type="InterPro" id="IPR018484">
    <property type="entry name" value="FGGY_N"/>
</dbReference>
<dbReference type="NCBIfam" id="TIGR02627">
    <property type="entry name" value="rhamnulo_kin"/>
    <property type="match status" value="1"/>
</dbReference>
<evidence type="ECO:0000256" key="6">
    <source>
        <dbReference type="ARBA" id="ARBA00023157"/>
    </source>
</evidence>
<evidence type="ECO:0000259" key="10">
    <source>
        <dbReference type="Pfam" id="PF02782"/>
    </source>
</evidence>
<keyword evidence="6" id="KW-1015">Disulfide bond</keyword>
<evidence type="ECO:0000313" key="11">
    <source>
        <dbReference type="EMBL" id="CRF34619.1"/>
    </source>
</evidence>
<comment type="similarity">
    <text evidence="1">Belongs to the FGGY kinase family.</text>
</comment>
<evidence type="ECO:0000256" key="3">
    <source>
        <dbReference type="ARBA" id="ARBA00022741"/>
    </source>
</evidence>
<dbReference type="GO" id="GO:0008993">
    <property type="term" value="F:rhamnulokinase activity"/>
    <property type="evidence" value="ECO:0007669"/>
    <property type="project" value="UniProtKB-UniRule"/>
</dbReference>
<dbReference type="PANTHER" id="PTHR10196">
    <property type="entry name" value="SUGAR KINASE"/>
    <property type="match status" value="1"/>
</dbReference>
<dbReference type="InterPro" id="IPR013449">
    <property type="entry name" value="Rhamnulokinase"/>
</dbReference>
<dbReference type="EC" id="2.7.1.5" evidence="8"/>
<keyword evidence="3" id="KW-0547">Nucleotide-binding</keyword>
<dbReference type="RefSeq" id="WP_209435152.1">
    <property type="nucleotide sequence ID" value="NZ_CVLB01000002.1"/>
</dbReference>
<keyword evidence="4 11" id="KW-0418">Kinase</keyword>
<sequence length="466" mass="53146">MKINYFLAVDIGASGGRHILGYINENNKLSVEEVYRFKNGVSEIDNHLCWDLNYLFSEIVKGIKKCKEINKIPVSMAIDTWGVDFVLLDKDNNALGNAVSYRDKRTFNIPEEVYKIISKEELYKKTGIQNKEFNTIYQLYSMKDSVILSKADTFLMMPDYFNFLLTGKKNNEYTNASTTQLLNVSSCEWDTDILDELKIPKHMFQNILQPGTFVGMLKDDIKEAVGFDLEVVTAPSHDTASAVLSVPTEKDDFLYMSSGTWSLLGIESEKYNNSLDSLKLNFTNEGGYNHKYRYLKNIMGLWIIQNIKKELDNKYSFEELSNMARELNDSSVIIDVNDNAFFSPSSMIDSIKDYCKTKLNYETKSINDIVNIVYNSLCHSYHEAIKEVEFLSGKKMDSFFIIGGGSQDNYLNSLIAKKTNMHIFSGPVEATSIGNITCQMLNKGVFSSVKEARKCISYSFDIKQYN</sequence>
<evidence type="ECO:0000256" key="5">
    <source>
        <dbReference type="ARBA" id="ARBA00022840"/>
    </source>
</evidence>
<dbReference type="GO" id="GO:0019301">
    <property type="term" value="P:rhamnose catabolic process"/>
    <property type="evidence" value="ECO:0007669"/>
    <property type="project" value="UniProtKB-UniRule"/>
</dbReference>
<gene>
    <name evidence="11" type="primary">rhaB</name>
    <name evidence="11" type="ORF">BRSU_2137</name>
</gene>
<keyword evidence="5" id="KW-0067">ATP-binding</keyword>
<accession>A0A0G4K8W3</accession>
<dbReference type="GO" id="GO:0005829">
    <property type="term" value="C:cytosol"/>
    <property type="evidence" value="ECO:0007669"/>
    <property type="project" value="TreeGrafter"/>
</dbReference>
<dbReference type="InterPro" id="IPR043129">
    <property type="entry name" value="ATPase_NBD"/>
</dbReference>
<evidence type="ECO:0000256" key="4">
    <source>
        <dbReference type="ARBA" id="ARBA00022777"/>
    </source>
</evidence>
<keyword evidence="12" id="KW-1185">Reference proteome</keyword>
<keyword evidence="7" id="KW-0684">Rhamnose metabolism</keyword>
<dbReference type="GO" id="GO:0005524">
    <property type="term" value="F:ATP binding"/>
    <property type="evidence" value="ECO:0007669"/>
    <property type="project" value="UniProtKB-KW"/>
</dbReference>
<evidence type="ECO:0000313" key="12">
    <source>
        <dbReference type="Proteomes" id="UP000043763"/>
    </source>
</evidence>
<dbReference type="Gene3D" id="3.30.420.40">
    <property type="match status" value="2"/>
</dbReference>
<organism evidence="11 12">
    <name type="scientific">Brachyspira suanatina</name>
    <dbReference type="NCBI Taxonomy" id="381802"/>
    <lineage>
        <taxon>Bacteria</taxon>
        <taxon>Pseudomonadati</taxon>
        <taxon>Spirochaetota</taxon>
        <taxon>Spirochaetia</taxon>
        <taxon>Brachyspirales</taxon>
        <taxon>Brachyspiraceae</taxon>
        <taxon>Brachyspira</taxon>
    </lineage>
</organism>
<evidence type="ECO:0000256" key="2">
    <source>
        <dbReference type="ARBA" id="ARBA00022679"/>
    </source>
</evidence>
<reference evidence="12" key="1">
    <citation type="submission" date="2015-04" db="EMBL/GenBank/DDBJ databases">
        <authorList>
            <person name="Mushtaq Mamoona"/>
        </authorList>
    </citation>
    <scope>NUCLEOTIDE SEQUENCE [LARGE SCALE GENOMIC DNA]</scope>
    <source>
        <strain evidence="12">AN4859/03</strain>
    </source>
</reference>
<dbReference type="Proteomes" id="UP000043763">
    <property type="component" value="Unassembled WGS sequence"/>
</dbReference>
<dbReference type="EMBL" id="CVLB01000002">
    <property type="protein sequence ID" value="CRF34619.1"/>
    <property type="molecule type" value="Genomic_DNA"/>
</dbReference>